<evidence type="ECO:0008006" key="4">
    <source>
        <dbReference type="Google" id="ProtNLM"/>
    </source>
</evidence>
<dbReference type="Pfam" id="PF05676">
    <property type="entry name" value="NDUF_B7"/>
    <property type="match status" value="1"/>
</dbReference>
<proteinExistence type="predicted"/>
<evidence type="ECO:0000313" key="3">
    <source>
        <dbReference type="Proteomes" id="UP000694255"/>
    </source>
</evidence>
<comment type="caution">
    <text evidence="2">The sequence shown here is derived from an EMBL/GenBank/DDBJ whole genome shotgun (WGS) entry which is preliminary data.</text>
</comment>
<keyword evidence="1" id="KW-0175">Coiled coil</keyword>
<feature type="coiled-coil region" evidence="1">
    <location>
        <begin position="61"/>
        <end position="91"/>
    </location>
</feature>
<name>A0A8J5QKY4_9ASCO</name>
<dbReference type="Proteomes" id="UP000694255">
    <property type="component" value="Unassembled WGS sequence"/>
</dbReference>
<dbReference type="InterPro" id="IPR008698">
    <property type="entry name" value="NDUB7"/>
</dbReference>
<sequence length="94" mass="11206">MAVTEFPPLLSEDDFQKYEVPLKWRDRCAAYFALYRTCLIRQSSKSIDCHHDKHAWEECEYLDLKRRKQELEEVKEKRRAEIRAAKEAAAEASE</sequence>
<organism evidence="2 3">
    <name type="scientific">[Candida] subhashii</name>
    <dbReference type="NCBI Taxonomy" id="561895"/>
    <lineage>
        <taxon>Eukaryota</taxon>
        <taxon>Fungi</taxon>
        <taxon>Dikarya</taxon>
        <taxon>Ascomycota</taxon>
        <taxon>Saccharomycotina</taxon>
        <taxon>Pichiomycetes</taxon>
        <taxon>Debaryomycetaceae</taxon>
        <taxon>Spathaspora</taxon>
    </lineage>
</organism>
<dbReference type="AlphaFoldDB" id="A0A8J5QKY4"/>
<evidence type="ECO:0000313" key="2">
    <source>
        <dbReference type="EMBL" id="KAG7664033.1"/>
    </source>
</evidence>
<dbReference type="EMBL" id="JAGSYN010000110">
    <property type="protein sequence ID" value="KAG7664033.1"/>
    <property type="molecule type" value="Genomic_DNA"/>
</dbReference>
<accession>A0A8J5QKY4</accession>
<dbReference type="GeneID" id="73469272"/>
<dbReference type="GO" id="GO:0005739">
    <property type="term" value="C:mitochondrion"/>
    <property type="evidence" value="ECO:0007669"/>
    <property type="project" value="InterPro"/>
</dbReference>
<gene>
    <name evidence="2" type="ORF">J8A68_002471</name>
</gene>
<dbReference type="OrthoDB" id="268414at2759"/>
<keyword evidence="3" id="KW-1185">Reference proteome</keyword>
<protein>
    <recommendedName>
        <fullName evidence="4">NADH dehydrogenase [ubiquinone] 1 beta subcomplex subunit 7</fullName>
    </recommendedName>
</protein>
<reference evidence="2 3" key="1">
    <citation type="journal article" date="2021" name="DNA Res.">
        <title>Genome analysis of Candida subhashii reveals its hybrid nature and dual mitochondrial genome conformations.</title>
        <authorList>
            <person name="Mixao V."/>
            <person name="Hegedusova E."/>
            <person name="Saus E."/>
            <person name="Pryszcz L.P."/>
            <person name="Cillingova A."/>
            <person name="Nosek J."/>
            <person name="Gabaldon T."/>
        </authorList>
    </citation>
    <scope>NUCLEOTIDE SEQUENCE [LARGE SCALE GENOMIC DNA]</scope>
    <source>
        <strain evidence="2 3">CBS 10753</strain>
    </source>
</reference>
<evidence type="ECO:0000256" key="1">
    <source>
        <dbReference type="SAM" id="Coils"/>
    </source>
</evidence>
<dbReference type="RefSeq" id="XP_049264265.1">
    <property type="nucleotide sequence ID" value="XM_049406225.1"/>
</dbReference>